<dbReference type="SUPFAM" id="SSF55797">
    <property type="entry name" value="PR-1-like"/>
    <property type="match status" value="1"/>
</dbReference>
<protein>
    <submittedName>
        <fullName evidence="2">CAP domain-containing protein</fullName>
    </submittedName>
</protein>
<keyword evidence="3" id="KW-1185">Reference proteome</keyword>
<accession>A0ABT2KYI3</accession>
<gene>
    <name evidence="2" type="ORF">NQG31_07855</name>
</gene>
<name>A0ABT2KYI3_9BACL</name>
<dbReference type="Proteomes" id="UP001206821">
    <property type="component" value="Unassembled WGS sequence"/>
</dbReference>
<dbReference type="InterPro" id="IPR035940">
    <property type="entry name" value="CAP_sf"/>
</dbReference>
<proteinExistence type="predicted"/>
<dbReference type="PANTHER" id="PTHR31157:SF1">
    <property type="entry name" value="SCP DOMAIN-CONTAINING PROTEIN"/>
    <property type="match status" value="1"/>
</dbReference>
<organism evidence="2 3">
    <name type="scientific">Exiguobacterium alkaliphilum</name>
    <dbReference type="NCBI Taxonomy" id="1428684"/>
    <lineage>
        <taxon>Bacteria</taxon>
        <taxon>Bacillati</taxon>
        <taxon>Bacillota</taxon>
        <taxon>Bacilli</taxon>
        <taxon>Bacillales</taxon>
        <taxon>Bacillales Family XII. Incertae Sedis</taxon>
        <taxon>Exiguobacterium</taxon>
    </lineage>
</organism>
<dbReference type="InterPro" id="IPR014044">
    <property type="entry name" value="CAP_dom"/>
</dbReference>
<dbReference type="PANTHER" id="PTHR31157">
    <property type="entry name" value="SCP DOMAIN-CONTAINING PROTEIN"/>
    <property type="match status" value="1"/>
</dbReference>
<evidence type="ECO:0000313" key="3">
    <source>
        <dbReference type="Proteomes" id="UP001206821"/>
    </source>
</evidence>
<dbReference type="Gene3D" id="3.40.33.10">
    <property type="entry name" value="CAP"/>
    <property type="match status" value="1"/>
</dbReference>
<comment type="caution">
    <text evidence="2">The sequence shown here is derived from an EMBL/GenBank/DDBJ whole genome shotgun (WGS) entry which is preliminary data.</text>
</comment>
<evidence type="ECO:0000259" key="1">
    <source>
        <dbReference type="Pfam" id="PF00188"/>
    </source>
</evidence>
<feature type="domain" description="SCP" evidence="1">
    <location>
        <begin position="196"/>
        <end position="308"/>
    </location>
</feature>
<reference evidence="2 3" key="1">
    <citation type="submission" date="2022-07" db="EMBL/GenBank/DDBJ databases">
        <title>Genomic and pangenome structural analysis of the polyextremophile Exiguobacterium.</title>
        <authorList>
            <person name="Shen L."/>
        </authorList>
    </citation>
    <scope>NUCLEOTIDE SEQUENCE [LARGE SCALE GENOMIC DNA]</scope>
    <source>
        <strain evidence="2 3">12_1</strain>
    </source>
</reference>
<sequence>MIRKLIIILMAIGGYAAWKYEVPNVSAPTSVQVKSDVAEEVEGTDEETTEVTDAPRFASQYAGNDWYLLERNGDRTLELIDADGAKKGFYQFETGSTYEGLIVDETTRQDVEQIGFDAVRSYDKGMRRYLIPDDPSFSVYAINGNYVTFFFDQHDDDKLKAVLSVDRRVEEASDGYYGDISAESTVGNETLMRLLMNWDRQKFNLSALADYEPLLPVVRAHSENMAENNFFSHTDPEGRDPFERMNEYGLTYSVAGENLAMGQMSVFHAHWGLMNSLGHRENILKPEFTHASVGLVHNDDNSPFYTINFITPR</sequence>
<dbReference type="EMBL" id="JANIEK010000026">
    <property type="protein sequence ID" value="MCT4795455.1"/>
    <property type="molecule type" value="Genomic_DNA"/>
</dbReference>
<dbReference type="RefSeq" id="WP_034816445.1">
    <property type="nucleotide sequence ID" value="NZ_JANIEK010000026.1"/>
</dbReference>
<dbReference type="CDD" id="cd05379">
    <property type="entry name" value="CAP_bacterial"/>
    <property type="match status" value="1"/>
</dbReference>
<dbReference type="Pfam" id="PF00188">
    <property type="entry name" value="CAP"/>
    <property type="match status" value="1"/>
</dbReference>
<evidence type="ECO:0000313" key="2">
    <source>
        <dbReference type="EMBL" id="MCT4795455.1"/>
    </source>
</evidence>